<organism evidence="2">
    <name type="scientific">viral metagenome</name>
    <dbReference type="NCBI Taxonomy" id="1070528"/>
    <lineage>
        <taxon>unclassified sequences</taxon>
        <taxon>metagenomes</taxon>
        <taxon>organismal metagenomes</taxon>
    </lineage>
</organism>
<reference evidence="2" key="1">
    <citation type="submission" date="2020-03" db="EMBL/GenBank/DDBJ databases">
        <title>The deep terrestrial virosphere.</title>
        <authorList>
            <person name="Holmfeldt K."/>
            <person name="Nilsson E."/>
            <person name="Simone D."/>
            <person name="Lopez-Fernandez M."/>
            <person name="Wu X."/>
            <person name="de Brujin I."/>
            <person name="Lundin D."/>
            <person name="Andersson A."/>
            <person name="Bertilsson S."/>
            <person name="Dopson M."/>
        </authorList>
    </citation>
    <scope>NUCLEOTIDE SEQUENCE</scope>
    <source>
        <strain evidence="2">TM448A01530</strain>
    </source>
</reference>
<gene>
    <name evidence="2" type="ORF">TM448A01530_0006</name>
</gene>
<accession>A0A6H1ZRH4</accession>
<keyword evidence="1" id="KW-0175">Coiled coil</keyword>
<name>A0A6H1ZRH4_9ZZZZ</name>
<dbReference type="EMBL" id="MT144162">
    <property type="protein sequence ID" value="QJA49907.1"/>
    <property type="molecule type" value="Genomic_DNA"/>
</dbReference>
<sequence>MKMEEYISELKQLAQGEANAREEIKKADKMWEVKKWDAVAKSYVSEKNIIREIRFAVKLLMQEEGKLMAELAELEGGA</sequence>
<feature type="coiled-coil region" evidence="1">
    <location>
        <begin position="3"/>
        <end position="30"/>
    </location>
</feature>
<evidence type="ECO:0000313" key="2">
    <source>
        <dbReference type="EMBL" id="QJA49907.1"/>
    </source>
</evidence>
<protein>
    <submittedName>
        <fullName evidence="2">Uncharacterized protein</fullName>
    </submittedName>
</protein>
<proteinExistence type="predicted"/>
<dbReference type="AlphaFoldDB" id="A0A6H1ZRH4"/>
<evidence type="ECO:0000256" key="1">
    <source>
        <dbReference type="SAM" id="Coils"/>
    </source>
</evidence>